<dbReference type="GeneID" id="90019914"/>
<dbReference type="GO" id="GO:0016020">
    <property type="term" value="C:membrane"/>
    <property type="evidence" value="ECO:0007669"/>
    <property type="project" value="UniProtKB-SubCell"/>
</dbReference>
<organism evidence="8 9">
    <name type="scientific">Lithohypha guttulata</name>
    <dbReference type="NCBI Taxonomy" id="1690604"/>
    <lineage>
        <taxon>Eukaryota</taxon>
        <taxon>Fungi</taxon>
        <taxon>Dikarya</taxon>
        <taxon>Ascomycota</taxon>
        <taxon>Pezizomycotina</taxon>
        <taxon>Eurotiomycetes</taxon>
        <taxon>Chaetothyriomycetidae</taxon>
        <taxon>Chaetothyriales</taxon>
        <taxon>Trichomeriaceae</taxon>
        <taxon>Lithohypha</taxon>
    </lineage>
</organism>
<dbReference type="GO" id="GO:0071944">
    <property type="term" value="C:cell periphery"/>
    <property type="evidence" value="ECO:0007669"/>
    <property type="project" value="UniProtKB-ARBA"/>
</dbReference>
<dbReference type="AlphaFoldDB" id="A0AAN7Y8Q1"/>
<comment type="subcellular location">
    <subcellularLocation>
        <location evidence="1">Membrane</location>
        <topology evidence="1">Single-pass membrane protein</topology>
    </subcellularLocation>
</comment>
<dbReference type="InterPro" id="IPR051694">
    <property type="entry name" value="Immunoregulatory_rcpt-like"/>
</dbReference>
<proteinExistence type="predicted"/>
<feature type="region of interest" description="Disordered" evidence="5">
    <location>
        <begin position="150"/>
        <end position="177"/>
    </location>
</feature>
<keyword evidence="2 6" id="KW-0812">Transmembrane</keyword>
<dbReference type="PROSITE" id="PS51212">
    <property type="entry name" value="WSC"/>
    <property type="match status" value="1"/>
</dbReference>
<feature type="domain" description="WSC" evidence="7">
    <location>
        <begin position="1"/>
        <end position="52"/>
    </location>
</feature>
<reference evidence="8 9" key="1">
    <citation type="submission" date="2023-08" db="EMBL/GenBank/DDBJ databases">
        <title>Black Yeasts Isolated from many extreme environments.</title>
        <authorList>
            <person name="Coleine C."/>
            <person name="Stajich J.E."/>
            <person name="Selbmann L."/>
        </authorList>
    </citation>
    <scope>NUCLEOTIDE SEQUENCE [LARGE SCALE GENOMIC DNA]</scope>
    <source>
        <strain evidence="8 9">CCFEE 5910</strain>
    </source>
</reference>
<protein>
    <submittedName>
        <fullName evidence="8">WSC domain</fullName>
    </submittedName>
</protein>
<name>A0AAN7Y8Q1_9EURO</name>
<evidence type="ECO:0000256" key="5">
    <source>
        <dbReference type="SAM" id="MobiDB-lite"/>
    </source>
</evidence>
<evidence type="ECO:0000256" key="6">
    <source>
        <dbReference type="SAM" id="Phobius"/>
    </source>
</evidence>
<dbReference type="Proteomes" id="UP001309876">
    <property type="component" value="Unassembled WGS sequence"/>
</dbReference>
<dbReference type="RefSeq" id="XP_064757294.1">
    <property type="nucleotide sequence ID" value="XM_064894607.1"/>
</dbReference>
<keyword evidence="4 6" id="KW-0472">Membrane</keyword>
<gene>
    <name evidence="8" type="primary">wsc1</name>
    <name evidence="8" type="ORF">LTR05_008144</name>
</gene>
<dbReference type="PANTHER" id="PTHR15549:SF26">
    <property type="entry name" value="AXIAL BUDDING PATTERN PROTEIN 2-RELATED"/>
    <property type="match status" value="1"/>
</dbReference>
<dbReference type="PANTHER" id="PTHR15549">
    <property type="entry name" value="PAIRED IMMUNOGLOBULIN-LIKE TYPE 2 RECEPTOR"/>
    <property type="match status" value="1"/>
</dbReference>
<evidence type="ECO:0000313" key="8">
    <source>
        <dbReference type="EMBL" id="KAK5081350.1"/>
    </source>
</evidence>
<keyword evidence="3 6" id="KW-1133">Transmembrane helix</keyword>
<dbReference type="EMBL" id="JAVRRJ010000010">
    <property type="protein sequence ID" value="KAK5081350.1"/>
    <property type="molecule type" value="Genomic_DNA"/>
</dbReference>
<sequence>MAIVSGSTCFCGDEIPSDANKLPNNDTCNTPCNGFDAKFCGGLQSWTVYLSGIGYAPTASNITSSSASSSQAPTSATHAAETIVVTQSSRPSSTQLPSDDEGPNKVGIAVGVVVGVVAIAAIAAGVLFFLRHRRRRQLEEEHKAQAAVNSFVGSRASDQKSDARLDPSMASSYRRESIGSIADERDFSRRILQVRNPDRGSMTSVA</sequence>
<accession>A0AAN7Y8Q1</accession>
<evidence type="ECO:0000256" key="4">
    <source>
        <dbReference type="ARBA" id="ARBA00023136"/>
    </source>
</evidence>
<evidence type="ECO:0000256" key="2">
    <source>
        <dbReference type="ARBA" id="ARBA00022692"/>
    </source>
</evidence>
<evidence type="ECO:0000313" key="9">
    <source>
        <dbReference type="Proteomes" id="UP001309876"/>
    </source>
</evidence>
<keyword evidence="9" id="KW-1185">Reference proteome</keyword>
<comment type="caution">
    <text evidence="8">The sequence shown here is derived from an EMBL/GenBank/DDBJ whole genome shotgun (WGS) entry which is preliminary data.</text>
</comment>
<evidence type="ECO:0000259" key="7">
    <source>
        <dbReference type="PROSITE" id="PS51212"/>
    </source>
</evidence>
<evidence type="ECO:0000256" key="3">
    <source>
        <dbReference type="ARBA" id="ARBA00022989"/>
    </source>
</evidence>
<dbReference type="Pfam" id="PF01822">
    <property type="entry name" value="WSC"/>
    <property type="match status" value="1"/>
</dbReference>
<dbReference type="InterPro" id="IPR002889">
    <property type="entry name" value="WSC_carb-bd"/>
</dbReference>
<feature type="transmembrane region" description="Helical" evidence="6">
    <location>
        <begin position="106"/>
        <end position="130"/>
    </location>
</feature>
<evidence type="ECO:0000256" key="1">
    <source>
        <dbReference type="ARBA" id="ARBA00004167"/>
    </source>
</evidence>